<accession>E0NT09</accession>
<name>E0NT09_9BACT</name>
<keyword evidence="1" id="KW-0472">Membrane</keyword>
<evidence type="ECO:0000256" key="1">
    <source>
        <dbReference type="SAM" id="Phobius"/>
    </source>
</evidence>
<reference evidence="3" key="1">
    <citation type="submission" date="2010-07" db="EMBL/GenBank/DDBJ databases">
        <authorList>
            <person name="Muzny D."/>
            <person name="Qin X."/>
            <person name="Deng J."/>
            <person name="Jiang H."/>
            <person name="Liu Y."/>
            <person name="Qu J."/>
            <person name="Song X.-Z."/>
            <person name="Zhang L."/>
            <person name="Thornton R."/>
            <person name="Coyle M."/>
            <person name="Francisco L."/>
            <person name="Jackson L."/>
            <person name="Javaid M."/>
            <person name="Korchina V."/>
            <person name="Kovar C."/>
            <person name="Mata R."/>
            <person name="Mathew T."/>
            <person name="Ngo R."/>
            <person name="Nguyen L."/>
            <person name="Nguyen N."/>
            <person name="Okwuonu G."/>
            <person name="Ongeri F."/>
            <person name="Pham C."/>
            <person name="Simmons D."/>
            <person name="Wilczek-Boney K."/>
            <person name="Hale W."/>
            <person name="Jakkamsetti A."/>
            <person name="Pham P."/>
            <person name="Ruth R."/>
            <person name="San Lucas F."/>
            <person name="Warren J."/>
            <person name="Zhang J."/>
            <person name="Zhao Z."/>
            <person name="Zhou C."/>
            <person name="Zhu D."/>
            <person name="Lee S."/>
            <person name="Bess C."/>
            <person name="Blankenburg K."/>
            <person name="Forbes L."/>
            <person name="Fu Q."/>
            <person name="Gubbala S."/>
            <person name="Hirani K."/>
            <person name="Jayaseelan J.C."/>
            <person name="Lara F."/>
            <person name="Munidasa M."/>
            <person name="Palculict T."/>
            <person name="Patil S."/>
            <person name="Pu L.-L."/>
            <person name="Saada N."/>
            <person name="Tang L."/>
            <person name="Weissenberger G."/>
            <person name="Zhu Y."/>
            <person name="Hemphill L."/>
            <person name="Shang Y."/>
            <person name="Youmans B."/>
            <person name="Ayvaz T."/>
            <person name="Ross M."/>
            <person name="Santibanez J."/>
            <person name="Aqrawi P."/>
            <person name="Gross S."/>
            <person name="Joshi V."/>
            <person name="Fowler G."/>
            <person name="Nazareth L."/>
            <person name="Reid J."/>
            <person name="Worley K."/>
            <person name="Petrosino J."/>
            <person name="Highlander S."/>
            <person name="Gibbs R."/>
        </authorList>
    </citation>
    <scope>NUCLEOTIDE SEQUENCE [LARGE SCALE GENOMIC DNA]</scope>
    <source>
        <strain evidence="3">DSM 16973</strain>
    </source>
</reference>
<dbReference type="STRING" id="862515.HMPREF0658_1236"/>
<keyword evidence="1" id="KW-0812">Transmembrane</keyword>
<evidence type="ECO:0000313" key="4">
    <source>
        <dbReference type="Proteomes" id="UP000004394"/>
    </source>
</evidence>
<feature type="transmembrane region" description="Helical" evidence="1">
    <location>
        <begin position="276"/>
        <end position="295"/>
    </location>
</feature>
<dbReference type="RefSeq" id="WP_006949256.1">
    <property type="nucleotide sequence ID" value="NZ_BAJI01000003.1"/>
</dbReference>
<comment type="caution">
    <text evidence="3">The sequence shown here is derived from an EMBL/GenBank/DDBJ whole genome shotgun (WGS) entry which is preliminary data.</text>
</comment>
<dbReference type="eggNOG" id="ENOG502Z8TX">
    <property type="taxonomic scope" value="Bacteria"/>
</dbReference>
<dbReference type="Proteomes" id="UP000004394">
    <property type="component" value="Unassembled WGS sequence"/>
</dbReference>
<keyword evidence="1" id="KW-1133">Transmembrane helix</keyword>
<dbReference type="HOGENOM" id="CLU_036786_0_0_10"/>
<dbReference type="Pfam" id="PF14258">
    <property type="entry name" value="DUF4350"/>
    <property type="match status" value="1"/>
</dbReference>
<keyword evidence="4" id="KW-1185">Reference proteome</keyword>
<evidence type="ECO:0000313" key="3">
    <source>
        <dbReference type="EMBL" id="EFM01748.1"/>
    </source>
</evidence>
<dbReference type="InterPro" id="IPR025646">
    <property type="entry name" value="DUF4350"/>
</dbReference>
<dbReference type="BioCyc" id="PMAR862515-HMP:GMOO-1258-MONOMER"/>
<protein>
    <recommendedName>
        <fullName evidence="2">DUF4350 domain-containing protein</fullName>
    </recommendedName>
</protein>
<feature type="domain" description="DUF4350" evidence="2">
    <location>
        <begin position="39"/>
        <end position="240"/>
    </location>
</feature>
<dbReference type="EMBL" id="AEEI01000043">
    <property type="protein sequence ID" value="EFM01748.1"/>
    <property type="molecule type" value="Genomic_DNA"/>
</dbReference>
<organism evidence="3 4">
    <name type="scientific">Hoylesella marshii DSM 16973 = JCM 13450</name>
    <dbReference type="NCBI Taxonomy" id="862515"/>
    <lineage>
        <taxon>Bacteria</taxon>
        <taxon>Pseudomonadati</taxon>
        <taxon>Bacteroidota</taxon>
        <taxon>Bacteroidia</taxon>
        <taxon>Bacteroidales</taxon>
        <taxon>Prevotellaceae</taxon>
        <taxon>Hoylesella</taxon>
    </lineage>
</organism>
<dbReference type="AlphaFoldDB" id="E0NT09"/>
<sequence length="412" mass="47557">MKGSRIFILVIVAFLAVMFMVQLSLGKKFVWQPTFSHTDKQPFGAYVFDTIMASTMKQGYTVTQKTFYQLEHQYSHRRQGYLMVSQNGSLTRTEALSILRMAERGDKVMLAVSGYELGKITDTLNLSVGYEQFDFQRLKDNVIERENSDTIQWMGDDKRYTRAQYYINSALSGSCVSLDTIPTEVLGMQTGNDEEDTPCSYIMAASMKWGKGNIILIPTPLLFTNYSILEPSSTYYVHRLMSQFGALPVVRVERQTEEEAAMQTSPLTYFLSQPPLQWGICLSLLLIIVFMVFTARRKQRIIPVISPPKNRSLDFIKLIGTLYHRQDMHTDLVRKKYIYFSEEIRKQLGIDINDTDADARNMRILSAQTGKDAETLHEEIRQLRFIAHFDHEIALKEMKEYIDQMNEIINKL</sequence>
<proteinExistence type="predicted"/>
<gene>
    <name evidence="3" type="ORF">HMPREF0658_1236</name>
</gene>
<evidence type="ECO:0000259" key="2">
    <source>
        <dbReference type="Pfam" id="PF14258"/>
    </source>
</evidence>